<reference evidence="2 3" key="1">
    <citation type="submission" date="2015-03" db="EMBL/GenBank/DDBJ databases">
        <title>Genome assembly of Sandaracinus amylolyticus DSM 53668.</title>
        <authorList>
            <person name="Sharma G."/>
            <person name="Subramanian S."/>
        </authorList>
    </citation>
    <scope>NUCLEOTIDE SEQUENCE [LARGE SCALE GENOMIC DNA]</scope>
    <source>
        <strain evidence="2 3">DSM 53668</strain>
    </source>
</reference>
<dbReference type="RefSeq" id="WP_053237354.1">
    <property type="nucleotide sequence ID" value="NZ_CP011125.1"/>
</dbReference>
<feature type="region of interest" description="Disordered" evidence="1">
    <location>
        <begin position="52"/>
        <end position="80"/>
    </location>
</feature>
<evidence type="ECO:0000256" key="1">
    <source>
        <dbReference type="SAM" id="MobiDB-lite"/>
    </source>
</evidence>
<evidence type="ECO:0000313" key="2">
    <source>
        <dbReference type="EMBL" id="AKF10384.1"/>
    </source>
</evidence>
<organism evidence="2 3">
    <name type="scientific">Sandaracinus amylolyticus</name>
    <dbReference type="NCBI Taxonomy" id="927083"/>
    <lineage>
        <taxon>Bacteria</taxon>
        <taxon>Pseudomonadati</taxon>
        <taxon>Myxococcota</taxon>
        <taxon>Polyangia</taxon>
        <taxon>Polyangiales</taxon>
        <taxon>Sandaracinaceae</taxon>
        <taxon>Sandaracinus</taxon>
    </lineage>
</organism>
<name>A0A0F6SHG1_9BACT</name>
<feature type="compositionally biased region" description="Basic and acidic residues" evidence="1">
    <location>
        <begin position="1"/>
        <end position="14"/>
    </location>
</feature>
<dbReference type="KEGG" id="samy:DB32_007533"/>
<feature type="region of interest" description="Disordered" evidence="1">
    <location>
        <begin position="1"/>
        <end position="20"/>
    </location>
</feature>
<proteinExistence type="predicted"/>
<accession>A0A0F6SHG1</accession>
<dbReference type="Proteomes" id="UP000034883">
    <property type="component" value="Chromosome"/>
</dbReference>
<evidence type="ECO:0000313" key="3">
    <source>
        <dbReference type="Proteomes" id="UP000034883"/>
    </source>
</evidence>
<protein>
    <submittedName>
        <fullName evidence="2">Uncharacterized protein</fullName>
    </submittedName>
</protein>
<gene>
    <name evidence="2" type="ORF">DB32_007533</name>
</gene>
<dbReference type="STRING" id="927083.DB32_007533"/>
<keyword evidence="3" id="KW-1185">Reference proteome</keyword>
<sequence>MTDRELQDPPRLVDDLGTPPELRDALRRSAAIVPAFDASGGLAKLEQAIQSGGGATGAGGAAVLARRGPPASPRWWSRSR</sequence>
<dbReference type="AlphaFoldDB" id="A0A0F6SHG1"/>
<dbReference type="EMBL" id="CP011125">
    <property type="protein sequence ID" value="AKF10384.1"/>
    <property type="molecule type" value="Genomic_DNA"/>
</dbReference>